<gene>
    <name evidence="1" type="ORF">M9980_00025</name>
</gene>
<dbReference type="SUPFAM" id="SSF46785">
    <property type="entry name" value="Winged helix' DNA-binding domain"/>
    <property type="match status" value="1"/>
</dbReference>
<dbReference type="InterPro" id="IPR036390">
    <property type="entry name" value="WH_DNA-bd_sf"/>
</dbReference>
<dbReference type="CDD" id="cd00090">
    <property type="entry name" value="HTH_ARSR"/>
    <property type="match status" value="1"/>
</dbReference>
<dbReference type="Gene3D" id="1.10.10.10">
    <property type="entry name" value="Winged helix-like DNA-binding domain superfamily/Winged helix DNA-binding domain"/>
    <property type="match status" value="1"/>
</dbReference>
<accession>A0ABY4TWY0</accession>
<dbReference type="InterPro" id="IPR036388">
    <property type="entry name" value="WH-like_DNA-bd_sf"/>
</dbReference>
<name>A0ABY4TWY0_9SPHN</name>
<reference evidence="1" key="1">
    <citation type="submission" date="2022-05" db="EMBL/GenBank/DDBJ databases">
        <title>Sphingomonas sp. strain RMG20 Genome sequencing and assembly.</title>
        <authorList>
            <person name="Kim I."/>
        </authorList>
    </citation>
    <scope>NUCLEOTIDE SEQUENCE</scope>
    <source>
        <strain evidence="1">RMG20</strain>
    </source>
</reference>
<evidence type="ECO:0000313" key="2">
    <source>
        <dbReference type="Proteomes" id="UP001055580"/>
    </source>
</evidence>
<protein>
    <submittedName>
        <fullName evidence="1">Winged helix-turn-helix domain-containing protein</fullName>
    </submittedName>
</protein>
<sequence length="303" mass="32717">MATEMQFGALVDTNITLRSLDDARPITIDRIVFFVVVLCETARGEAVPADGGERDGVSINAAAASLGRSFETARRHVNGLIADGLCERVGRAVRVRPDVLASDPVQRLLTRFHDRLVRMVYELGRLGVTPPASRPDAAYDPAHGIGIALGLALSPFEPECAGRASWNEMVVLNAIISANIRAVTFDREMAQHYAGIDDAPPDAVRRPVTAASVAQALNLPYPTVRRHIGALAAASLVKRREGGYVVAQATVETEAFVHMGLVSARNAMTAVERLARAGFDVERPARHYLVAPIDPIPFAGRRW</sequence>
<organism evidence="1 2">
    <name type="scientific">Sphingomonas donggukensis</name>
    <dbReference type="NCBI Taxonomy" id="2949093"/>
    <lineage>
        <taxon>Bacteria</taxon>
        <taxon>Pseudomonadati</taxon>
        <taxon>Pseudomonadota</taxon>
        <taxon>Alphaproteobacteria</taxon>
        <taxon>Sphingomonadales</taxon>
        <taxon>Sphingomonadaceae</taxon>
        <taxon>Sphingomonas</taxon>
    </lineage>
</organism>
<dbReference type="InterPro" id="IPR011991">
    <property type="entry name" value="ArsR-like_HTH"/>
</dbReference>
<dbReference type="Proteomes" id="UP001055580">
    <property type="component" value="Chromosome"/>
</dbReference>
<evidence type="ECO:0000313" key="1">
    <source>
        <dbReference type="EMBL" id="URW75664.1"/>
    </source>
</evidence>
<keyword evidence="2" id="KW-1185">Reference proteome</keyword>
<dbReference type="EMBL" id="CP098401">
    <property type="protein sequence ID" value="URW75664.1"/>
    <property type="molecule type" value="Genomic_DNA"/>
</dbReference>
<proteinExistence type="predicted"/>
<dbReference type="RefSeq" id="WP_250752107.1">
    <property type="nucleotide sequence ID" value="NZ_CP098401.1"/>
</dbReference>